<proteinExistence type="predicted"/>
<dbReference type="SUPFAM" id="SSF55785">
    <property type="entry name" value="PYP-like sensor domain (PAS domain)"/>
    <property type="match status" value="1"/>
</dbReference>
<dbReference type="InterPro" id="IPR000014">
    <property type="entry name" value="PAS"/>
</dbReference>
<gene>
    <name evidence="2" type="ORF">S01H1_12885</name>
</gene>
<dbReference type="PROSITE" id="PS50112">
    <property type="entry name" value="PAS"/>
    <property type="match status" value="1"/>
</dbReference>
<dbReference type="AlphaFoldDB" id="X0S5Z8"/>
<name>X0S5Z8_9ZZZZ</name>
<dbReference type="InterPro" id="IPR035965">
    <property type="entry name" value="PAS-like_dom_sf"/>
</dbReference>
<feature type="domain" description="PAS" evidence="1">
    <location>
        <begin position="1"/>
        <end position="65"/>
    </location>
</feature>
<dbReference type="EMBL" id="BARS01006625">
    <property type="protein sequence ID" value="GAF71357.1"/>
    <property type="molecule type" value="Genomic_DNA"/>
</dbReference>
<dbReference type="Gene3D" id="3.30.450.20">
    <property type="entry name" value="PAS domain"/>
    <property type="match status" value="1"/>
</dbReference>
<organism evidence="2">
    <name type="scientific">marine sediment metagenome</name>
    <dbReference type="NCBI Taxonomy" id="412755"/>
    <lineage>
        <taxon>unclassified sequences</taxon>
        <taxon>metagenomes</taxon>
        <taxon>ecological metagenomes</taxon>
    </lineage>
</organism>
<accession>X0S5Z8</accession>
<protein>
    <recommendedName>
        <fullName evidence="1">PAS domain-containing protein</fullName>
    </recommendedName>
</protein>
<evidence type="ECO:0000313" key="2">
    <source>
        <dbReference type="EMBL" id="GAF71357.1"/>
    </source>
</evidence>
<comment type="caution">
    <text evidence="2">The sequence shown here is derived from an EMBL/GenBank/DDBJ whole genome shotgun (WGS) entry which is preliminary data.</text>
</comment>
<sequence>LMFENDPNGLIGVGSEGLIVQFNSSAIRFFGYDLHKLRMQEVFALALPGAEVDLKAIFDETMEKGESQPVDCDQEGRRIRVSCFRLEDIRGQRGAVFRVSELRGE</sequence>
<feature type="non-terminal residue" evidence="2">
    <location>
        <position position="1"/>
    </location>
</feature>
<dbReference type="NCBIfam" id="TIGR00229">
    <property type="entry name" value="sensory_box"/>
    <property type="match status" value="1"/>
</dbReference>
<reference evidence="2" key="1">
    <citation type="journal article" date="2014" name="Front. Microbiol.">
        <title>High frequency of phylogenetically diverse reductive dehalogenase-homologous genes in deep subseafloor sedimentary metagenomes.</title>
        <authorList>
            <person name="Kawai M."/>
            <person name="Futagami T."/>
            <person name="Toyoda A."/>
            <person name="Takaki Y."/>
            <person name="Nishi S."/>
            <person name="Hori S."/>
            <person name="Arai W."/>
            <person name="Tsubouchi T."/>
            <person name="Morono Y."/>
            <person name="Uchiyama I."/>
            <person name="Ito T."/>
            <person name="Fujiyama A."/>
            <person name="Inagaki F."/>
            <person name="Takami H."/>
        </authorList>
    </citation>
    <scope>NUCLEOTIDE SEQUENCE</scope>
    <source>
        <strain evidence="2">Expedition CK06-06</strain>
    </source>
</reference>
<evidence type="ECO:0000259" key="1">
    <source>
        <dbReference type="PROSITE" id="PS50112"/>
    </source>
</evidence>
<dbReference type="CDD" id="cd00130">
    <property type="entry name" value="PAS"/>
    <property type="match status" value="1"/>
</dbReference>